<dbReference type="Pfam" id="PF00875">
    <property type="entry name" value="DNA_photolyase"/>
    <property type="match status" value="1"/>
</dbReference>
<evidence type="ECO:0000256" key="1">
    <source>
        <dbReference type="ARBA" id="ARBA00001932"/>
    </source>
</evidence>
<dbReference type="Gene3D" id="1.10.579.10">
    <property type="entry name" value="DNA Cyclobutane Dipyrimidine Photolyase, subunit A, domain 3"/>
    <property type="match status" value="1"/>
</dbReference>
<dbReference type="PANTHER" id="PTHR11455">
    <property type="entry name" value="CRYPTOCHROME"/>
    <property type="match status" value="1"/>
</dbReference>
<protein>
    <submittedName>
        <fullName evidence="7">DNA photolyase family protein</fullName>
    </submittedName>
</protein>
<keyword evidence="8" id="KW-1185">Reference proteome</keyword>
<comment type="cofactor">
    <cofactor evidence="2">
        <name>FAD</name>
        <dbReference type="ChEBI" id="CHEBI:57692"/>
    </cofactor>
</comment>
<name>A0ABT0Q345_9RHOB</name>
<comment type="caution">
    <text evidence="7">The sequence shown here is derived from an EMBL/GenBank/DDBJ whole genome shotgun (WGS) entry which is preliminary data.</text>
</comment>
<evidence type="ECO:0000313" key="7">
    <source>
        <dbReference type="EMBL" id="MCL6284256.1"/>
    </source>
</evidence>
<comment type="cofactor">
    <cofactor evidence="1">
        <name>(6R)-5,10-methylene-5,6,7,8-tetrahydrofolate</name>
        <dbReference type="ChEBI" id="CHEBI:15636"/>
    </cofactor>
</comment>
<dbReference type="Gene3D" id="3.40.50.620">
    <property type="entry name" value="HUPs"/>
    <property type="match status" value="1"/>
</dbReference>
<evidence type="ECO:0000313" key="8">
    <source>
        <dbReference type="Proteomes" id="UP001203880"/>
    </source>
</evidence>
<keyword evidence="5" id="KW-0157">Chromophore</keyword>
<dbReference type="InterPro" id="IPR036134">
    <property type="entry name" value="Crypto/Photolyase_FAD-like_sf"/>
</dbReference>
<feature type="domain" description="Photolyase/cryptochrome alpha/beta" evidence="6">
    <location>
        <begin position="7"/>
        <end position="133"/>
    </location>
</feature>
<dbReference type="InterPro" id="IPR005101">
    <property type="entry name" value="Cryptochr/Photolyase_FAD-bd"/>
</dbReference>
<proteinExistence type="inferred from homology"/>
<reference evidence="7" key="1">
    <citation type="submission" date="2022-05" db="EMBL/GenBank/DDBJ databases">
        <authorList>
            <person name="Park J.-S."/>
        </authorList>
    </citation>
    <scope>NUCLEOTIDE SEQUENCE</scope>
    <source>
        <strain evidence="7">2012CJ41-6</strain>
    </source>
</reference>
<dbReference type="SUPFAM" id="SSF48173">
    <property type="entry name" value="Cryptochrome/photolyase FAD-binding domain"/>
    <property type="match status" value="1"/>
</dbReference>
<keyword evidence="3 5" id="KW-0285">Flavoprotein</keyword>
<dbReference type="Proteomes" id="UP001203880">
    <property type="component" value="Unassembled WGS sequence"/>
</dbReference>
<dbReference type="Gene3D" id="1.25.40.80">
    <property type="match status" value="1"/>
</dbReference>
<dbReference type="PRINTS" id="PR00147">
    <property type="entry name" value="DNAPHOTLYASE"/>
</dbReference>
<evidence type="ECO:0000256" key="4">
    <source>
        <dbReference type="ARBA" id="ARBA00022827"/>
    </source>
</evidence>
<organism evidence="7 8">
    <name type="scientific">Ruegeria spongiae</name>
    <dbReference type="NCBI Taxonomy" id="2942209"/>
    <lineage>
        <taxon>Bacteria</taxon>
        <taxon>Pseudomonadati</taxon>
        <taxon>Pseudomonadota</taxon>
        <taxon>Alphaproteobacteria</taxon>
        <taxon>Rhodobacterales</taxon>
        <taxon>Roseobacteraceae</taxon>
        <taxon>Ruegeria</taxon>
    </lineage>
</organism>
<gene>
    <name evidence="7" type="ORF">M3P21_12035</name>
</gene>
<dbReference type="InterPro" id="IPR014729">
    <property type="entry name" value="Rossmann-like_a/b/a_fold"/>
</dbReference>
<evidence type="ECO:0000259" key="6">
    <source>
        <dbReference type="PROSITE" id="PS51645"/>
    </source>
</evidence>
<dbReference type="PROSITE" id="PS51645">
    <property type="entry name" value="PHR_CRY_ALPHA_BETA"/>
    <property type="match status" value="1"/>
</dbReference>
<accession>A0ABT0Q345</accession>
<dbReference type="Pfam" id="PF03441">
    <property type="entry name" value="FAD_binding_7"/>
    <property type="match status" value="1"/>
</dbReference>
<evidence type="ECO:0000256" key="3">
    <source>
        <dbReference type="ARBA" id="ARBA00022630"/>
    </source>
</evidence>
<dbReference type="SUPFAM" id="SSF52425">
    <property type="entry name" value="Cryptochrome/photolyase, N-terminal domain"/>
    <property type="match status" value="1"/>
</dbReference>
<dbReference type="RefSeq" id="WP_249710259.1">
    <property type="nucleotide sequence ID" value="NZ_JAMFMB010000014.1"/>
</dbReference>
<comment type="similarity">
    <text evidence="5">Belongs to the DNA photolyase family.</text>
</comment>
<dbReference type="InterPro" id="IPR036155">
    <property type="entry name" value="Crypto/Photolyase_N_sf"/>
</dbReference>
<dbReference type="EMBL" id="JAMFMB010000014">
    <property type="protein sequence ID" value="MCL6284256.1"/>
    <property type="molecule type" value="Genomic_DNA"/>
</dbReference>
<evidence type="ECO:0000256" key="5">
    <source>
        <dbReference type="RuleBase" id="RU004182"/>
    </source>
</evidence>
<dbReference type="PANTHER" id="PTHR11455:SF9">
    <property type="entry name" value="CRYPTOCHROME CIRCADIAN CLOCK 5 ISOFORM X1"/>
    <property type="match status" value="1"/>
</dbReference>
<dbReference type="InterPro" id="IPR002081">
    <property type="entry name" value="Cryptochrome/DNA_photolyase_1"/>
</dbReference>
<dbReference type="InterPro" id="IPR006050">
    <property type="entry name" value="DNA_photolyase_N"/>
</dbReference>
<evidence type="ECO:0000256" key="2">
    <source>
        <dbReference type="ARBA" id="ARBA00001974"/>
    </source>
</evidence>
<sequence>MMDGPGSPIIFWFRRDLRLADHPGFFDACRSGRPVLPVFIADESVSGLGAAPKWRLGLGLEVFSRALMARGSRLILRRGPAAQVLRDLLQETGADAVWWSRLYDPQAQARDSAIKSDLKTQGVDARSFAGHLLFEPWSVSTGSGGYYKVYSAMWRAVQGREIAAALPPPAQIPPPAAWPRSDDLQTWRLGAAMNRGAAVVQAHVAPGEDAARARLDAFVETAIADYKELRDVPALDATSRLSDYLSLGEISPRLLWHAGQRARDARKTGAEHFLKEVVWREFAYHLMYHAPHMLSGNWKEGWDRFPWQTEADAPEVQAWKQGRTGIPFVDAAMRELYVTGRMHNRARMIVASYLTKHLMTHWKVGMDWFADCLVDWDPAANAMGWQWVAGSGPDATPYFRVFNPDLQQKKFDPDGVYVARWLAETQADPPETALSYFRAVPRAWGVAADDPYPDPVMALDEGRKRALAAYQLRSV</sequence>
<keyword evidence="4 5" id="KW-0274">FAD</keyword>